<sequence>MAATILSPSHKTVPEVNTTVTGKGTALAQVHVSFYVEEEESNNAYNVSVNLFRETLRSVVVETCVRWTLPGVSGMTVIEMGLPTGFKESLDSTNTKIPNLKKHEDKDRKIVLYFDQFDGKNSCMYIEMIRVELVAKSLPVSVRVYDYYEPDNLAIKFYESKLLKDSSFRDICADCGCVTVSICLADKKTIKIERFVLQWNLPYSADLYQIRH</sequence>
<accession>A0AAE0TGT9</accession>
<dbReference type="Gene3D" id="2.60.40.690">
    <property type="entry name" value="Alpha-macroglobulin, receptor-binding domain"/>
    <property type="match status" value="1"/>
</dbReference>
<reference evidence="4" key="1">
    <citation type="journal article" date="2021" name="Genome Biol. Evol.">
        <title>A High-Quality Reference Genome for a Parasitic Bivalve with Doubly Uniparental Inheritance (Bivalvia: Unionida).</title>
        <authorList>
            <person name="Smith C.H."/>
        </authorList>
    </citation>
    <scope>NUCLEOTIDE SEQUENCE</scope>
    <source>
        <strain evidence="4">CHS0354</strain>
    </source>
</reference>
<dbReference type="GO" id="GO:0005576">
    <property type="term" value="C:extracellular region"/>
    <property type="evidence" value="ECO:0007669"/>
    <property type="project" value="InterPro"/>
</dbReference>
<keyword evidence="2" id="KW-0882">Thioester bond</keyword>
<dbReference type="InterPro" id="IPR050473">
    <property type="entry name" value="A2M/Complement_sys"/>
</dbReference>
<evidence type="ECO:0000313" key="5">
    <source>
        <dbReference type="Proteomes" id="UP001195483"/>
    </source>
</evidence>
<dbReference type="Pfam" id="PF07677">
    <property type="entry name" value="A2M_recep"/>
    <property type="match status" value="1"/>
</dbReference>
<dbReference type="AlphaFoldDB" id="A0AAE0TGT9"/>
<evidence type="ECO:0000313" key="4">
    <source>
        <dbReference type="EMBL" id="KAK3609625.1"/>
    </source>
</evidence>
<keyword evidence="5" id="KW-1185">Reference proteome</keyword>
<dbReference type="EMBL" id="JAEAOA010002242">
    <property type="protein sequence ID" value="KAK3609625.1"/>
    <property type="molecule type" value="Genomic_DNA"/>
</dbReference>
<dbReference type="SMART" id="SM01361">
    <property type="entry name" value="A2M_recep"/>
    <property type="match status" value="1"/>
</dbReference>
<dbReference type="PANTHER" id="PTHR11412">
    <property type="entry name" value="MACROGLOBULIN / COMPLEMENT"/>
    <property type="match status" value="1"/>
</dbReference>
<organism evidence="4 5">
    <name type="scientific">Potamilus streckersoni</name>
    <dbReference type="NCBI Taxonomy" id="2493646"/>
    <lineage>
        <taxon>Eukaryota</taxon>
        <taxon>Metazoa</taxon>
        <taxon>Spiralia</taxon>
        <taxon>Lophotrochozoa</taxon>
        <taxon>Mollusca</taxon>
        <taxon>Bivalvia</taxon>
        <taxon>Autobranchia</taxon>
        <taxon>Heteroconchia</taxon>
        <taxon>Palaeoheterodonta</taxon>
        <taxon>Unionida</taxon>
        <taxon>Unionoidea</taxon>
        <taxon>Unionidae</taxon>
        <taxon>Ambleminae</taxon>
        <taxon>Lampsilini</taxon>
        <taxon>Potamilus</taxon>
    </lineage>
</organism>
<keyword evidence="1" id="KW-0732">Signal</keyword>
<proteinExistence type="predicted"/>
<dbReference type="InterPro" id="IPR036595">
    <property type="entry name" value="A-macroglobulin_rcpt-bd_sf"/>
</dbReference>
<dbReference type="PANTHER" id="PTHR11412:SF136">
    <property type="entry name" value="CD109 ANTIGEN"/>
    <property type="match status" value="1"/>
</dbReference>
<evidence type="ECO:0000256" key="1">
    <source>
        <dbReference type="ARBA" id="ARBA00022729"/>
    </source>
</evidence>
<dbReference type="InterPro" id="IPR009048">
    <property type="entry name" value="A-macroglobulin_rcpt-bd"/>
</dbReference>
<reference evidence="4" key="3">
    <citation type="submission" date="2023-05" db="EMBL/GenBank/DDBJ databases">
        <authorList>
            <person name="Smith C.H."/>
        </authorList>
    </citation>
    <scope>NUCLEOTIDE SEQUENCE</scope>
    <source>
        <strain evidence="4">CHS0354</strain>
        <tissue evidence="4">Mantle</tissue>
    </source>
</reference>
<gene>
    <name evidence="4" type="ORF">CHS0354_038628</name>
</gene>
<comment type="caution">
    <text evidence="4">The sequence shown here is derived from an EMBL/GenBank/DDBJ whole genome shotgun (WGS) entry which is preliminary data.</text>
</comment>
<protein>
    <recommendedName>
        <fullName evidence="3">Alpha-macroglobulin receptor-binding domain-containing protein</fullName>
    </recommendedName>
</protein>
<dbReference type="Proteomes" id="UP001195483">
    <property type="component" value="Unassembled WGS sequence"/>
</dbReference>
<name>A0AAE0TGT9_9BIVA</name>
<evidence type="ECO:0000259" key="3">
    <source>
        <dbReference type="SMART" id="SM01361"/>
    </source>
</evidence>
<dbReference type="SUPFAM" id="SSF49410">
    <property type="entry name" value="Alpha-macroglobulin receptor domain"/>
    <property type="match status" value="1"/>
</dbReference>
<reference evidence="4" key="2">
    <citation type="journal article" date="2021" name="Genome Biol. Evol.">
        <title>Developing a high-quality reference genome for a parasitic bivalve with doubly uniparental inheritance (Bivalvia: Unionida).</title>
        <authorList>
            <person name="Smith C.H."/>
        </authorList>
    </citation>
    <scope>NUCLEOTIDE SEQUENCE</scope>
    <source>
        <strain evidence="4">CHS0354</strain>
        <tissue evidence="4">Mantle</tissue>
    </source>
</reference>
<feature type="domain" description="Alpha-macroglobulin receptor-binding" evidence="3">
    <location>
        <begin position="73"/>
        <end position="158"/>
    </location>
</feature>
<evidence type="ECO:0000256" key="2">
    <source>
        <dbReference type="ARBA" id="ARBA00022966"/>
    </source>
</evidence>